<evidence type="ECO:0000313" key="3">
    <source>
        <dbReference type="Proteomes" id="UP000614350"/>
    </source>
</evidence>
<protein>
    <submittedName>
        <fullName evidence="2">Uncharacterized protein</fullName>
    </submittedName>
</protein>
<feature type="region of interest" description="Disordered" evidence="1">
    <location>
        <begin position="88"/>
        <end position="121"/>
    </location>
</feature>
<dbReference type="Proteomes" id="UP000614350">
    <property type="component" value="Unassembled WGS sequence"/>
</dbReference>
<comment type="caution">
    <text evidence="2">The sequence shown here is derived from an EMBL/GenBank/DDBJ whole genome shotgun (WGS) entry which is preliminary data.</text>
</comment>
<organism evidence="2 3">
    <name type="scientific">Vespula vulgaris</name>
    <name type="common">Yellow jacket</name>
    <name type="synonym">Wasp</name>
    <dbReference type="NCBI Taxonomy" id="7454"/>
    <lineage>
        <taxon>Eukaryota</taxon>
        <taxon>Metazoa</taxon>
        <taxon>Ecdysozoa</taxon>
        <taxon>Arthropoda</taxon>
        <taxon>Hexapoda</taxon>
        <taxon>Insecta</taxon>
        <taxon>Pterygota</taxon>
        <taxon>Neoptera</taxon>
        <taxon>Endopterygota</taxon>
        <taxon>Hymenoptera</taxon>
        <taxon>Apocrita</taxon>
        <taxon>Aculeata</taxon>
        <taxon>Vespoidea</taxon>
        <taxon>Vespidae</taxon>
        <taxon>Vespinae</taxon>
        <taxon>Vespula</taxon>
    </lineage>
</organism>
<accession>A0A834JQX2</accession>
<evidence type="ECO:0000256" key="1">
    <source>
        <dbReference type="SAM" id="MobiDB-lite"/>
    </source>
</evidence>
<keyword evidence="3" id="KW-1185">Reference proteome</keyword>
<name>A0A834JQX2_VESVU</name>
<sequence length="173" mass="18567">MLDEYLFSCPLMAEVSPRELSDGQLCCSYDYGCAGDLGDEQQQRATIGAPESLVQPLSDATRWSLVEGTQEAAVPAVTRSYHQVESVSSSYSSSSYSSSSSTSGSSSGNSSGPVKTTTTATTTDNNDVVYVDDKESTELRRRDDVVDGVGIARYHHGVDDVADEERLFVVGNR</sequence>
<dbReference type="AlphaFoldDB" id="A0A834JQX2"/>
<dbReference type="EMBL" id="JACSEA010000009">
    <property type="protein sequence ID" value="KAF7392662.1"/>
    <property type="molecule type" value="Genomic_DNA"/>
</dbReference>
<proteinExistence type="predicted"/>
<gene>
    <name evidence="2" type="ORF">HZH66_008495</name>
</gene>
<evidence type="ECO:0000313" key="2">
    <source>
        <dbReference type="EMBL" id="KAF7392662.1"/>
    </source>
</evidence>
<reference evidence="2" key="1">
    <citation type="journal article" date="2020" name="G3 (Bethesda)">
        <title>High-Quality Assemblies for Three Invasive Social Wasps from the &lt;i&gt;Vespula&lt;/i&gt; Genus.</title>
        <authorList>
            <person name="Harrop T.W.R."/>
            <person name="Guhlin J."/>
            <person name="McLaughlin G.M."/>
            <person name="Permina E."/>
            <person name="Stockwell P."/>
            <person name="Gilligan J."/>
            <person name="Le Lec M.F."/>
            <person name="Gruber M.A.M."/>
            <person name="Quinn O."/>
            <person name="Lovegrove M."/>
            <person name="Duncan E.J."/>
            <person name="Remnant E.J."/>
            <person name="Van Eeckhoven J."/>
            <person name="Graham B."/>
            <person name="Knapp R.A."/>
            <person name="Langford K.W."/>
            <person name="Kronenberg Z."/>
            <person name="Press M.O."/>
            <person name="Eacker S.M."/>
            <person name="Wilson-Rankin E.E."/>
            <person name="Purcell J."/>
            <person name="Lester P.J."/>
            <person name="Dearden P.K."/>
        </authorList>
    </citation>
    <scope>NUCLEOTIDE SEQUENCE</scope>
    <source>
        <strain evidence="2">Marl-1</strain>
    </source>
</reference>